<dbReference type="Pfam" id="PF00557">
    <property type="entry name" value="Peptidase_M24"/>
    <property type="match status" value="1"/>
</dbReference>
<comment type="similarity">
    <text evidence="2 6">Belongs to the peptidase M24B family.</text>
</comment>
<gene>
    <name evidence="8" type="ORF">GM540_00570</name>
</gene>
<dbReference type="SUPFAM" id="SSF55920">
    <property type="entry name" value="Creatinase/aminopeptidase"/>
    <property type="match status" value="1"/>
</dbReference>
<protein>
    <submittedName>
        <fullName evidence="8">M24 family metallopeptidase</fullName>
    </submittedName>
</protein>
<evidence type="ECO:0000259" key="7">
    <source>
        <dbReference type="Pfam" id="PF00557"/>
    </source>
</evidence>
<dbReference type="InterPro" id="IPR000994">
    <property type="entry name" value="Pept_M24"/>
</dbReference>
<sequence>IYNLTLEAQQAALDFIKPGVTAHEVDRAAREVIEKAGYGEYFNHRLGHGIGMDVHEFPSIMEGNDMVIEEGMCFSVEPGIYIPGKVGVRIEDCGVVTKDGFDLFTSTSKDLLYFD</sequence>
<evidence type="ECO:0000256" key="4">
    <source>
        <dbReference type="ARBA" id="ARBA00022801"/>
    </source>
</evidence>
<evidence type="ECO:0000256" key="1">
    <source>
        <dbReference type="ARBA" id="ARBA00001936"/>
    </source>
</evidence>
<comment type="caution">
    <text evidence="8">The sequence shown here is derived from an EMBL/GenBank/DDBJ whole genome shotgun (WGS) entry which is preliminary data.</text>
</comment>
<keyword evidence="3 6" id="KW-0479">Metal-binding</keyword>
<dbReference type="InterPro" id="IPR001131">
    <property type="entry name" value="Peptidase_M24B_aminopep-P_CS"/>
</dbReference>
<dbReference type="GO" id="GO:0016787">
    <property type="term" value="F:hydrolase activity"/>
    <property type="evidence" value="ECO:0007669"/>
    <property type="project" value="UniProtKB-KW"/>
</dbReference>
<evidence type="ECO:0000256" key="5">
    <source>
        <dbReference type="ARBA" id="ARBA00023211"/>
    </source>
</evidence>
<dbReference type="PROSITE" id="PS00491">
    <property type="entry name" value="PROLINE_PEPTIDASE"/>
    <property type="match status" value="1"/>
</dbReference>
<dbReference type="EMBL" id="WNHQ01000013">
    <property type="protein sequence ID" value="MTV72542.1"/>
    <property type="molecule type" value="Genomic_DNA"/>
</dbReference>
<name>A0A6G2D895_STREE</name>
<dbReference type="Gene3D" id="3.90.230.10">
    <property type="entry name" value="Creatinase/methionine aminopeptidase superfamily"/>
    <property type="match status" value="1"/>
</dbReference>
<evidence type="ECO:0000256" key="2">
    <source>
        <dbReference type="ARBA" id="ARBA00008766"/>
    </source>
</evidence>
<keyword evidence="5" id="KW-0464">Manganese</keyword>
<dbReference type="AlphaFoldDB" id="A0A6G2D895"/>
<evidence type="ECO:0000313" key="9">
    <source>
        <dbReference type="Proteomes" id="UP000483094"/>
    </source>
</evidence>
<dbReference type="Proteomes" id="UP000483094">
    <property type="component" value="Unassembled WGS sequence"/>
</dbReference>
<evidence type="ECO:0000256" key="6">
    <source>
        <dbReference type="RuleBase" id="RU000590"/>
    </source>
</evidence>
<feature type="domain" description="Peptidase M24" evidence="7">
    <location>
        <begin position="1"/>
        <end position="98"/>
    </location>
</feature>
<reference evidence="8 9" key="1">
    <citation type="submission" date="2019-11" db="EMBL/GenBank/DDBJ databases">
        <title>Growth characteristics of pneumococcus vary with the chemical composition of the capsule and with environmental conditions.</title>
        <authorList>
            <person name="Tothpal A."/>
            <person name="Desobry K."/>
            <person name="Joshi S."/>
            <person name="Wyllie A.L."/>
            <person name="Weinberger D.M."/>
        </authorList>
    </citation>
    <scope>NUCLEOTIDE SEQUENCE [LARGE SCALE GENOMIC DNA]</scope>
    <source>
        <strain evidence="9">pnumococcus19F</strain>
    </source>
</reference>
<comment type="cofactor">
    <cofactor evidence="1">
        <name>Mn(2+)</name>
        <dbReference type="ChEBI" id="CHEBI:29035"/>
    </cofactor>
</comment>
<evidence type="ECO:0000256" key="3">
    <source>
        <dbReference type="ARBA" id="ARBA00022723"/>
    </source>
</evidence>
<proteinExistence type="inferred from homology"/>
<dbReference type="PANTHER" id="PTHR46112:SF10">
    <property type="entry name" value="DIPEPTIDASE YKVY-RELATED"/>
    <property type="match status" value="1"/>
</dbReference>
<feature type="non-terminal residue" evidence="8">
    <location>
        <position position="1"/>
    </location>
</feature>
<dbReference type="GO" id="GO:0046872">
    <property type="term" value="F:metal ion binding"/>
    <property type="evidence" value="ECO:0007669"/>
    <property type="project" value="UniProtKB-KW"/>
</dbReference>
<dbReference type="PANTHER" id="PTHR46112">
    <property type="entry name" value="AMINOPEPTIDASE"/>
    <property type="match status" value="1"/>
</dbReference>
<evidence type="ECO:0000313" key="8">
    <source>
        <dbReference type="EMBL" id="MTV72542.1"/>
    </source>
</evidence>
<keyword evidence="4" id="KW-0378">Hydrolase</keyword>
<accession>A0A6G2D895</accession>
<organism evidence="8 9">
    <name type="scientific">Streptococcus pneumoniae</name>
    <dbReference type="NCBI Taxonomy" id="1313"/>
    <lineage>
        <taxon>Bacteria</taxon>
        <taxon>Bacillati</taxon>
        <taxon>Bacillota</taxon>
        <taxon>Bacilli</taxon>
        <taxon>Lactobacillales</taxon>
        <taxon>Streptococcaceae</taxon>
        <taxon>Streptococcus</taxon>
    </lineage>
</organism>
<dbReference type="InterPro" id="IPR036005">
    <property type="entry name" value="Creatinase/aminopeptidase-like"/>
</dbReference>
<dbReference type="InterPro" id="IPR050659">
    <property type="entry name" value="Peptidase_M24B"/>
</dbReference>